<protein>
    <submittedName>
        <fullName evidence="2">WD repeat, SAM and U-box domain containing 1</fullName>
    </submittedName>
</protein>
<keyword evidence="3" id="KW-1185">Reference proteome</keyword>
<reference evidence="2 3" key="1">
    <citation type="journal article" date="2013" name="Curr. Biol.">
        <title>The Genome of the Foraminiferan Reticulomyxa filosa.</title>
        <authorList>
            <person name="Glockner G."/>
            <person name="Hulsmann N."/>
            <person name="Schleicher M."/>
            <person name="Noegel A.A."/>
            <person name="Eichinger L."/>
            <person name="Gallinger C."/>
            <person name="Pawlowski J."/>
            <person name="Sierra R."/>
            <person name="Euteneuer U."/>
            <person name="Pillet L."/>
            <person name="Moustafa A."/>
            <person name="Platzer M."/>
            <person name="Groth M."/>
            <person name="Szafranski K."/>
            <person name="Schliwa M."/>
        </authorList>
    </citation>
    <scope>NUCLEOTIDE SEQUENCE [LARGE SCALE GENOMIC DNA]</scope>
</reference>
<dbReference type="AlphaFoldDB" id="X6MIU8"/>
<dbReference type="InterPro" id="IPR003613">
    <property type="entry name" value="Ubox_domain"/>
</dbReference>
<comment type="caution">
    <text evidence="2">The sequence shown here is derived from an EMBL/GenBank/DDBJ whole genome shotgun (WGS) entry which is preliminary data.</text>
</comment>
<feature type="domain" description="U-box" evidence="1">
    <location>
        <begin position="176"/>
        <end position="251"/>
    </location>
</feature>
<evidence type="ECO:0000313" key="3">
    <source>
        <dbReference type="Proteomes" id="UP000023152"/>
    </source>
</evidence>
<dbReference type="Gene3D" id="3.30.40.10">
    <property type="entry name" value="Zinc/RING finger domain, C3HC4 (zinc finger)"/>
    <property type="match status" value="1"/>
</dbReference>
<evidence type="ECO:0000259" key="1">
    <source>
        <dbReference type="Pfam" id="PF04564"/>
    </source>
</evidence>
<sequence length="307" mass="36352">MEYKHQVKVKEDLYEKLKNAFALCSEAIMLQNKLYPRKRIVSKKFEKLHCQCETLLISYEQYNEEMIGEIKKLNDMVESKWSAFEKTWRNWSEHGVVVFAQKKMNWWECGNIVTQERIAMMQKKLKEHNVQGSTLSIVSKKDIMDVFGIRNFNDSTKLYDAIQVLFQQSTAAPPNIPEKFFCPICCEKLVDPVIALDGKTYCRFCIENWIVDRKSNPMSPQGKRLTTSKGVLHLCSNSQLQQEILNFFMAHPHLKLPSKEKKKYQTKTKDQKETELKQNKHLIKQMWGRRDHINFILKCIEYFFSFE</sequence>
<dbReference type="InterPro" id="IPR013083">
    <property type="entry name" value="Znf_RING/FYVE/PHD"/>
</dbReference>
<evidence type="ECO:0000313" key="2">
    <source>
        <dbReference type="EMBL" id="ETO13908.1"/>
    </source>
</evidence>
<dbReference type="GO" id="GO:0004842">
    <property type="term" value="F:ubiquitin-protein transferase activity"/>
    <property type="evidence" value="ECO:0007669"/>
    <property type="project" value="InterPro"/>
</dbReference>
<dbReference type="GO" id="GO:0016567">
    <property type="term" value="P:protein ubiquitination"/>
    <property type="evidence" value="ECO:0007669"/>
    <property type="project" value="InterPro"/>
</dbReference>
<accession>X6MIU8</accession>
<name>X6MIU8_RETFI</name>
<organism evidence="2 3">
    <name type="scientific">Reticulomyxa filosa</name>
    <dbReference type="NCBI Taxonomy" id="46433"/>
    <lineage>
        <taxon>Eukaryota</taxon>
        <taxon>Sar</taxon>
        <taxon>Rhizaria</taxon>
        <taxon>Retaria</taxon>
        <taxon>Foraminifera</taxon>
        <taxon>Monothalamids</taxon>
        <taxon>Reticulomyxidae</taxon>
        <taxon>Reticulomyxa</taxon>
    </lineage>
</organism>
<proteinExistence type="predicted"/>
<gene>
    <name evidence="2" type="ORF">RFI_23461</name>
</gene>
<dbReference type="Pfam" id="PF04564">
    <property type="entry name" value="U-box"/>
    <property type="match status" value="1"/>
</dbReference>
<dbReference type="EMBL" id="ASPP01020330">
    <property type="protein sequence ID" value="ETO13908.1"/>
    <property type="molecule type" value="Genomic_DNA"/>
</dbReference>
<dbReference type="Proteomes" id="UP000023152">
    <property type="component" value="Unassembled WGS sequence"/>
</dbReference>
<dbReference type="SUPFAM" id="SSF57850">
    <property type="entry name" value="RING/U-box"/>
    <property type="match status" value="1"/>
</dbReference>